<dbReference type="SUPFAM" id="SSF48452">
    <property type="entry name" value="TPR-like"/>
    <property type="match status" value="1"/>
</dbReference>
<feature type="repeat" description="PPR" evidence="2">
    <location>
        <begin position="241"/>
        <end position="275"/>
    </location>
</feature>
<evidence type="ECO:0000313" key="4">
    <source>
        <dbReference type="EMBL" id="KAG0501044.1"/>
    </source>
</evidence>
<dbReference type="InterPro" id="IPR011990">
    <property type="entry name" value="TPR-like_helical_dom_sf"/>
</dbReference>
<proteinExistence type="predicted"/>
<sequence>MMVIDRHSSEITSNFFHKKRRDEIFRRIQAIRAARFVCPQQTPTFSKSKTMSFCRQLLLRSLRFTADETRPASIYSLSRPFAFSSFEEAAAERRRRKRLLRIEPPTRRDPPASRPPRNPNAPRLPDSTSSLVGPRLSLHNRVQTLIRSGDLDAASAQARHAVFSSIRPTVFTCNAVMSAMLRACRFDDVFALFHFFFSQQNIIPNIVSYNIQISAHCDAGDVDAALAVYRRVLTTAPFPASIFTYRYLVKGLVDSGRISEAVSLLREMLNRGHSSDSLVYNTVIAGFIDIGDMDKAIELFDELREHCPIYDGVVHATLMEGYWKQGMDKKAMDCYQSLLDRQFRMTPATCNVLLETLLKHDKLIEADKLFDHMLDEHKPPVFMGLNLETYKIMTNHFLQQERFAEAIEVFRRTGVKPLPKNVAAYNHIIQHLCENGMQTDAVNLFDEMLSQAIEPDAATYTCFADAFSNGSKFEVALMFLDKIANGGEAALTSAVTFCNKIFNGFVKAGCMGQAMQLFTKVAQSGIKLDAASYEILITGLCKETDLDNARTLFEEMLTRGMLSSVELQSCVLDKFRKAGRNTEIESLLAAASQASSAQRLPGDEAPTPISTQTIAGGKLPWANLQGSV</sequence>
<dbReference type="Pfam" id="PF13041">
    <property type="entry name" value="PPR_2"/>
    <property type="match status" value="2"/>
</dbReference>
<dbReference type="OrthoDB" id="185373at2759"/>
<dbReference type="NCBIfam" id="TIGR00756">
    <property type="entry name" value="PPR"/>
    <property type="match status" value="5"/>
</dbReference>
<organism evidence="4 5">
    <name type="scientific">Vanilla planifolia</name>
    <name type="common">Vanilla</name>
    <dbReference type="NCBI Taxonomy" id="51239"/>
    <lineage>
        <taxon>Eukaryota</taxon>
        <taxon>Viridiplantae</taxon>
        <taxon>Streptophyta</taxon>
        <taxon>Embryophyta</taxon>
        <taxon>Tracheophyta</taxon>
        <taxon>Spermatophyta</taxon>
        <taxon>Magnoliopsida</taxon>
        <taxon>Liliopsida</taxon>
        <taxon>Asparagales</taxon>
        <taxon>Orchidaceae</taxon>
        <taxon>Vanilloideae</taxon>
        <taxon>Vanilleae</taxon>
        <taxon>Vanilla</taxon>
    </lineage>
</organism>
<evidence type="ECO:0000313" key="5">
    <source>
        <dbReference type="Proteomes" id="UP000639772"/>
    </source>
</evidence>
<evidence type="ECO:0000256" key="1">
    <source>
        <dbReference type="ARBA" id="ARBA00022737"/>
    </source>
</evidence>
<accession>A0A835S417</accession>
<dbReference type="EMBL" id="JADCNM010000001">
    <property type="protein sequence ID" value="KAG0501044.1"/>
    <property type="molecule type" value="Genomic_DNA"/>
</dbReference>
<name>A0A835S417_VANPL</name>
<feature type="repeat" description="PPR" evidence="2">
    <location>
        <begin position="276"/>
        <end position="306"/>
    </location>
</feature>
<dbReference type="Gene3D" id="1.25.40.10">
    <property type="entry name" value="Tetratricopeptide repeat domain"/>
    <property type="match status" value="3"/>
</dbReference>
<keyword evidence="1" id="KW-0677">Repeat</keyword>
<protein>
    <recommendedName>
        <fullName evidence="6">Pentatricopeptide repeat-containing protein</fullName>
    </recommendedName>
</protein>
<comment type="caution">
    <text evidence="4">The sequence shown here is derived from an EMBL/GenBank/DDBJ whole genome shotgun (WGS) entry which is preliminary data.</text>
</comment>
<dbReference type="Proteomes" id="UP000639772">
    <property type="component" value="Chromosome 1"/>
</dbReference>
<gene>
    <name evidence="4" type="ORF">HPP92_001116</name>
</gene>
<feature type="repeat" description="PPR" evidence="2">
    <location>
        <begin position="205"/>
        <end position="239"/>
    </location>
</feature>
<dbReference type="AlphaFoldDB" id="A0A835S417"/>
<feature type="region of interest" description="Disordered" evidence="3">
    <location>
        <begin position="97"/>
        <end position="133"/>
    </location>
</feature>
<dbReference type="FunFam" id="1.25.40.10:FF:000922">
    <property type="entry name" value="Pentatricopeptide repeat-containing protein"/>
    <property type="match status" value="1"/>
</dbReference>
<evidence type="ECO:0008006" key="6">
    <source>
        <dbReference type="Google" id="ProtNLM"/>
    </source>
</evidence>
<dbReference type="InterPro" id="IPR052308">
    <property type="entry name" value="PPR_domain-containing"/>
</dbReference>
<feature type="repeat" description="PPR" evidence="2">
    <location>
        <begin position="529"/>
        <end position="563"/>
    </location>
</feature>
<dbReference type="InterPro" id="IPR002885">
    <property type="entry name" value="PPR_rpt"/>
</dbReference>
<evidence type="ECO:0000256" key="3">
    <source>
        <dbReference type="SAM" id="MobiDB-lite"/>
    </source>
</evidence>
<feature type="repeat" description="PPR" evidence="2">
    <location>
        <begin position="421"/>
        <end position="455"/>
    </location>
</feature>
<dbReference type="PROSITE" id="PS51375">
    <property type="entry name" value="PPR"/>
    <property type="match status" value="6"/>
</dbReference>
<dbReference type="PANTHER" id="PTHR47937">
    <property type="entry name" value="PLASTID TRANSCRIPTIONALLY ACTIVE CHROMOSOME 2-LIKE PROTEIN"/>
    <property type="match status" value="1"/>
</dbReference>
<dbReference type="GO" id="GO:0048316">
    <property type="term" value="P:seed development"/>
    <property type="evidence" value="ECO:0007669"/>
    <property type="project" value="UniProtKB-ARBA"/>
</dbReference>
<reference evidence="4 5" key="1">
    <citation type="journal article" date="2020" name="Nat. Food">
        <title>A phased Vanilla planifolia genome enables genetic improvement of flavour and production.</title>
        <authorList>
            <person name="Hasing T."/>
            <person name="Tang H."/>
            <person name="Brym M."/>
            <person name="Khazi F."/>
            <person name="Huang T."/>
            <person name="Chambers A.H."/>
        </authorList>
    </citation>
    <scope>NUCLEOTIDE SEQUENCE [LARGE SCALE GENOMIC DNA]</scope>
    <source>
        <tissue evidence="4">Leaf</tissue>
    </source>
</reference>
<feature type="compositionally biased region" description="Basic and acidic residues" evidence="3">
    <location>
        <begin position="100"/>
        <end position="111"/>
    </location>
</feature>
<feature type="repeat" description="PPR" evidence="2">
    <location>
        <begin position="346"/>
        <end position="380"/>
    </location>
</feature>
<dbReference type="Pfam" id="PF01535">
    <property type="entry name" value="PPR"/>
    <property type="match status" value="4"/>
</dbReference>
<evidence type="ECO:0000256" key="2">
    <source>
        <dbReference type="PROSITE-ProRule" id="PRU00708"/>
    </source>
</evidence>
<dbReference type="PANTHER" id="PTHR47937:SF2">
    <property type="entry name" value="PENTATRICOPEPTIDE (PPR) REPEAT-CONTAINING PROTEIN, PF01535'-RELATED"/>
    <property type="match status" value="1"/>
</dbReference>